<keyword evidence="4" id="KW-1185">Reference proteome</keyword>
<dbReference type="Proteomes" id="UP001597469">
    <property type="component" value="Unassembled WGS sequence"/>
</dbReference>
<feature type="signal peptide" evidence="1">
    <location>
        <begin position="1"/>
        <end position="19"/>
    </location>
</feature>
<evidence type="ECO:0000256" key="1">
    <source>
        <dbReference type="SAM" id="SignalP"/>
    </source>
</evidence>
<dbReference type="RefSeq" id="WP_381525659.1">
    <property type="nucleotide sequence ID" value="NZ_JBHULN010000015.1"/>
</dbReference>
<proteinExistence type="predicted"/>
<dbReference type="EMBL" id="JBHULN010000015">
    <property type="protein sequence ID" value="MFD2573063.1"/>
    <property type="molecule type" value="Genomic_DNA"/>
</dbReference>
<accession>A0ABW5M7T6</accession>
<reference evidence="4" key="1">
    <citation type="journal article" date="2019" name="Int. J. Syst. Evol. Microbiol.">
        <title>The Global Catalogue of Microorganisms (GCM) 10K type strain sequencing project: providing services to taxonomists for standard genome sequencing and annotation.</title>
        <authorList>
            <consortium name="The Broad Institute Genomics Platform"/>
            <consortium name="The Broad Institute Genome Sequencing Center for Infectious Disease"/>
            <person name="Wu L."/>
            <person name="Ma J."/>
        </authorList>
    </citation>
    <scope>NUCLEOTIDE SEQUENCE [LARGE SCALE GENOMIC DNA]</scope>
    <source>
        <strain evidence="4">KCTC 42805</strain>
    </source>
</reference>
<evidence type="ECO:0000259" key="2">
    <source>
        <dbReference type="Pfam" id="PF14289"/>
    </source>
</evidence>
<gene>
    <name evidence="3" type="ORF">ACFSUS_20645</name>
</gene>
<organism evidence="3 4">
    <name type="scientific">Spirosoma soli</name>
    <dbReference type="NCBI Taxonomy" id="1770529"/>
    <lineage>
        <taxon>Bacteria</taxon>
        <taxon>Pseudomonadati</taxon>
        <taxon>Bacteroidota</taxon>
        <taxon>Cytophagia</taxon>
        <taxon>Cytophagales</taxon>
        <taxon>Cytophagaceae</taxon>
        <taxon>Spirosoma</taxon>
    </lineage>
</organism>
<sequence>MSLCKVVSALLVGIIPLLAVGQSTNGASMYKVIGNINGLSEGTKMYLIDGSKRKVIDSAMVKNGQFIIDGHLSEPAHIYLHAGKGQASKKLADILLDNRTVYVKGTKAEYDSVAVSGSDIDQQWKDWLKDDQRIGYQRYQVRKVYETLMSKSDTVNAHALKKVMDEMQSYRVDLLKTYVKRYHDTGAGAALPNLCTLGEYLTKADYSEMYRTLSPAWQQSHFGREILAEASRKANASNGSR</sequence>
<comment type="caution">
    <text evidence="3">The sequence shown here is derived from an EMBL/GenBank/DDBJ whole genome shotgun (WGS) entry which is preliminary data.</text>
</comment>
<evidence type="ECO:0000313" key="4">
    <source>
        <dbReference type="Proteomes" id="UP001597469"/>
    </source>
</evidence>
<dbReference type="InterPro" id="IPR025380">
    <property type="entry name" value="DUF4369"/>
</dbReference>
<feature type="domain" description="DUF4369" evidence="2">
    <location>
        <begin position="30"/>
        <end position="120"/>
    </location>
</feature>
<keyword evidence="1" id="KW-0732">Signal</keyword>
<evidence type="ECO:0000313" key="3">
    <source>
        <dbReference type="EMBL" id="MFD2573063.1"/>
    </source>
</evidence>
<dbReference type="Pfam" id="PF14289">
    <property type="entry name" value="DUF4369"/>
    <property type="match status" value="1"/>
</dbReference>
<feature type="chain" id="PRO_5046047865" evidence="1">
    <location>
        <begin position="20"/>
        <end position="241"/>
    </location>
</feature>
<name>A0ABW5M7T6_9BACT</name>
<protein>
    <submittedName>
        <fullName evidence="3">DUF4369 domain-containing protein</fullName>
    </submittedName>
</protein>